<dbReference type="Gene3D" id="3.40.50.300">
    <property type="entry name" value="P-loop containing nucleotide triphosphate hydrolases"/>
    <property type="match status" value="1"/>
</dbReference>
<comment type="similarity">
    <text evidence="9">Belongs to the TRAFAC class YlqF/YawG GTPase family. MTG1 subfamily.</text>
</comment>
<name>A0A167FP97_9BACL</name>
<keyword evidence="8 9" id="KW-0342">GTP-binding</keyword>
<evidence type="ECO:0000256" key="1">
    <source>
        <dbReference type="ARBA" id="ARBA00004496"/>
    </source>
</evidence>
<proteinExistence type="inferred from homology"/>
<dbReference type="InterPro" id="IPR030378">
    <property type="entry name" value="G_CP_dom"/>
</dbReference>
<dbReference type="PANTHER" id="PTHR45782:SF4">
    <property type="entry name" value="MITOCHONDRIAL RIBOSOME-ASSOCIATED GTPASE 1"/>
    <property type="match status" value="1"/>
</dbReference>
<dbReference type="CDD" id="cd01856">
    <property type="entry name" value="YlqF"/>
    <property type="match status" value="1"/>
</dbReference>
<dbReference type="PIRSF" id="PIRSF006230">
    <property type="entry name" value="MG442"/>
    <property type="match status" value="1"/>
</dbReference>
<keyword evidence="4" id="KW-0690">Ribosome biogenesis</keyword>
<evidence type="ECO:0000256" key="7">
    <source>
        <dbReference type="ARBA" id="ARBA00022884"/>
    </source>
</evidence>
<dbReference type="InterPro" id="IPR019991">
    <property type="entry name" value="GTP-bd_ribosome_bgen"/>
</dbReference>
<evidence type="ECO:0000259" key="11">
    <source>
        <dbReference type="PROSITE" id="PS51721"/>
    </source>
</evidence>
<dbReference type="Pfam" id="PF01926">
    <property type="entry name" value="MMR_HSR1"/>
    <property type="match status" value="1"/>
</dbReference>
<dbReference type="InterPro" id="IPR016478">
    <property type="entry name" value="GTPase_MTG1"/>
</dbReference>
<dbReference type="GO" id="GO:0042254">
    <property type="term" value="P:ribosome biogenesis"/>
    <property type="evidence" value="ECO:0007669"/>
    <property type="project" value="UniProtKB-KW"/>
</dbReference>
<feature type="binding site" evidence="10">
    <location>
        <begin position="58"/>
        <end position="61"/>
    </location>
    <ligand>
        <name>GTP</name>
        <dbReference type="ChEBI" id="CHEBI:37565"/>
    </ligand>
</feature>
<keyword evidence="6" id="KW-0378">Hydrolase</keyword>
<evidence type="ECO:0000256" key="4">
    <source>
        <dbReference type="ARBA" id="ARBA00022517"/>
    </source>
</evidence>
<feature type="binding site" evidence="10">
    <location>
        <begin position="130"/>
        <end position="135"/>
    </location>
    <ligand>
        <name>GTP</name>
        <dbReference type="ChEBI" id="CHEBI:37565"/>
    </ligand>
</feature>
<dbReference type="GO" id="GO:0005525">
    <property type="term" value="F:GTP binding"/>
    <property type="evidence" value="ECO:0007669"/>
    <property type="project" value="UniProtKB-KW"/>
</dbReference>
<keyword evidence="7" id="KW-0694">RNA-binding</keyword>
<organism evidence="12 13">
    <name type="scientific">Paenibacillus crassostreae</name>
    <dbReference type="NCBI Taxonomy" id="1763538"/>
    <lineage>
        <taxon>Bacteria</taxon>
        <taxon>Bacillati</taxon>
        <taxon>Bacillota</taxon>
        <taxon>Bacilli</taxon>
        <taxon>Bacillales</taxon>
        <taxon>Paenibacillaceae</taxon>
        <taxon>Paenibacillus</taxon>
    </lineage>
</organism>
<dbReference type="AlphaFoldDB" id="A0A167FP97"/>
<dbReference type="GO" id="GO:0003924">
    <property type="term" value="F:GTPase activity"/>
    <property type="evidence" value="ECO:0007669"/>
    <property type="project" value="TreeGrafter"/>
</dbReference>
<evidence type="ECO:0000256" key="5">
    <source>
        <dbReference type="ARBA" id="ARBA00022741"/>
    </source>
</evidence>
<evidence type="ECO:0000256" key="2">
    <source>
        <dbReference type="ARBA" id="ARBA00014898"/>
    </source>
</evidence>
<dbReference type="RefSeq" id="WP_068655779.1">
    <property type="nucleotide sequence ID" value="NZ_CP017770.1"/>
</dbReference>
<keyword evidence="13" id="KW-1185">Reference proteome</keyword>
<dbReference type="FunFam" id="1.10.1580.10:FF:000003">
    <property type="entry name" value="Ribosome biogenesis GTPase A"/>
    <property type="match status" value="1"/>
</dbReference>
<evidence type="ECO:0000313" key="12">
    <source>
        <dbReference type="EMBL" id="OAB76763.1"/>
    </source>
</evidence>
<evidence type="ECO:0000256" key="3">
    <source>
        <dbReference type="ARBA" id="ARBA00022490"/>
    </source>
</evidence>
<dbReference type="NCBIfam" id="TIGR03596">
    <property type="entry name" value="GTPase_YlqF"/>
    <property type="match status" value="1"/>
</dbReference>
<comment type="caution">
    <text evidence="12">The sequence shown here is derived from an EMBL/GenBank/DDBJ whole genome shotgun (WGS) entry which is preliminary data.</text>
</comment>
<dbReference type="EMBL" id="LSFN01000005">
    <property type="protein sequence ID" value="OAB76763.1"/>
    <property type="molecule type" value="Genomic_DNA"/>
</dbReference>
<dbReference type="PANTHER" id="PTHR45782">
    <property type="entry name" value="MITOCHONDRIAL RIBOSOME-ASSOCIATED GTPASE 1"/>
    <property type="match status" value="1"/>
</dbReference>
<dbReference type="Proteomes" id="UP000077134">
    <property type="component" value="Unassembled WGS sequence"/>
</dbReference>
<dbReference type="STRING" id="1763538.LPB68_19730"/>
<feature type="binding site" evidence="10">
    <location>
        <position position="174"/>
    </location>
    <ligand>
        <name>GTP</name>
        <dbReference type="ChEBI" id="CHEBI:37565"/>
    </ligand>
</feature>
<dbReference type="Gene3D" id="1.10.1580.10">
    <property type="match status" value="1"/>
</dbReference>
<dbReference type="SUPFAM" id="SSF52540">
    <property type="entry name" value="P-loop containing nucleoside triphosphate hydrolases"/>
    <property type="match status" value="1"/>
</dbReference>
<accession>A0A167FP97</accession>
<dbReference type="InterPro" id="IPR006073">
    <property type="entry name" value="GTP-bd"/>
</dbReference>
<dbReference type="GO" id="GO:0003723">
    <property type="term" value="F:RNA binding"/>
    <property type="evidence" value="ECO:0007669"/>
    <property type="project" value="UniProtKB-KW"/>
</dbReference>
<evidence type="ECO:0000256" key="9">
    <source>
        <dbReference type="PIRNR" id="PIRNR006230"/>
    </source>
</evidence>
<dbReference type="OrthoDB" id="9779790at2"/>
<dbReference type="GO" id="GO:0005737">
    <property type="term" value="C:cytoplasm"/>
    <property type="evidence" value="ECO:0007669"/>
    <property type="project" value="UniProtKB-SubCell"/>
</dbReference>
<evidence type="ECO:0000313" key="13">
    <source>
        <dbReference type="Proteomes" id="UP000077134"/>
    </source>
</evidence>
<comment type="function">
    <text evidence="9">Required for a late step of 50S ribosomal subunit assembly. Has GTPase activity.</text>
</comment>
<evidence type="ECO:0000256" key="6">
    <source>
        <dbReference type="ARBA" id="ARBA00022801"/>
    </source>
</evidence>
<dbReference type="GO" id="GO:0006412">
    <property type="term" value="P:translation"/>
    <property type="evidence" value="ECO:0007669"/>
    <property type="project" value="TreeGrafter"/>
</dbReference>
<keyword evidence="3 9" id="KW-0963">Cytoplasm</keyword>
<evidence type="ECO:0000256" key="10">
    <source>
        <dbReference type="PIRSR" id="PIRSR006230-1"/>
    </source>
</evidence>
<sequence>MSIQWFPGHMTRARRQIQEQLKLIDAVIELVDARLPLSSRNPMIDEILQGKPRLIVLNKADLADGEVTKEWLDYFKKQGQVAFPVDASTGTGIKEIPTQLKLLLKAKIDKQISKGINPRAIRALIVGIPNVGKSTLINRLAGRSVALTGDRPGVTKGQQWIKVGKEMELLDTPGILWPKFEDMNVGYRLAVTGAIKAEILNVEDVAFFGLKYITKYYWGPFKERFDLQSEQPTGSNEPDEIVEIMEEIGRKRGCIVSGGRVDLEKACGLILRELRAGKLGRFSMEAPY</sequence>
<reference evidence="12 13" key="1">
    <citation type="submission" date="2016-02" db="EMBL/GenBank/DDBJ databases">
        <title>Paenibacillus sp. LPB0068, isolated from Crassostrea gigas.</title>
        <authorList>
            <person name="Shin S.-K."/>
            <person name="Yi H."/>
        </authorList>
    </citation>
    <scope>NUCLEOTIDE SEQUENCE [LARGE SCALE GENOMIC DNA]</scope>
    <source>
        <strain evidence="12 13">LPB0068</strain>
    </source>
</reference>
<dbReference type="PRINTS" id="PR00326">
    <property type="entry name" value="GTP1OBG"/>
</dbReference>
<feature type="domain" description="CP-type G" evidence="11">
    <location>
        <begin position="14"/>
        <end position="178"/>
    </location>
</feature>
<dbReference type="KEGG" id="pcx:LPB68_19730"/>
<keyword evidence="5 9" id="KW-0547">Nucleotide-binding</keyword>
<dbReference type="PROSITE" id="PS51721">
    <property type="entry name" value="G_CP"/>
    <property type="match status" value="1"/>
</dbReference>
<dbReference type="FunFam" id="3.40.50.300:FF:000590">
    <property type="entry name" value="Ribosome biogenesis GTPase A"/>
    <property type="match status" value="1"/>
</dbReference>
<gene>
    <name evidence="12" type="ORF">PNBC_05010</name>
</gene>
<protein>
    <recommendedName>
        <fullName evidence="2 9">Ribosome biogenesis GTPase A</fullName>
    </recommendedName>
</protein>
<dbReference type="InterPro" id="IPR027417">
    <property type="entry name" value="P-loop_NTPase"/>
</dbReference>
<evidence type="ECO:0000256" key="8">
    <source>
        <dbReference type="ARBA" id="ARBA00023134"/>
    </source>
</evidence>
<comment type="subcellular location">
    <subcellularLocation>
        <location evidence="1 9">Cytoplasm</location>
    </subcellularLocation>
</comment>
<dbReference type="InterPro" id="IPR023179">
    <property type="entry name" value="GTP-bd_ortho_bundle_sf"/>
</dbReference>